<feature type="chain" id="PRO_5012268486" description="Lipoprotein" evidence="1">
    <location>
        <begin position="25"/>
        <end position="94"/>
    </location>
</feature>
<evidence type="ECO:0000256" key="1">
    <source>
        <dbReference type="SAM" id="SignalP"/>
    </source>
</evidence>
<accession>A0A2A2JT12</accession>
<comment type="caution">
    <text evidence="2">The sequence shown here is derived from an EMBL/GenBank/DDBJ whole genome shotgun (WGS) entry which is preliminary data.</text>
</comment>
<keyword evidence="1" id="KW-0732">Signal</keyword>
<reference evidence="2 3" key="1">
    <citation type="journal article" date="2017" name="Curr. Biol.">
        <title>Genome architecture and evolution of a unichromosomal asexual nematode.</title>
        <authorList>
            <person name="Fradin H."/>
            <person name="Zegar C."/>
            <person name="Gutwein M."/>
            <person name="Lucas J."/>
            <person name="Kovtun M."/>
            <person name="Corcoran D."/>
            <person name="Baugh L.R."/>
            <person name="Kiontke K."/>
            <person name="Gunsalus K."/>
            <person name="Fitch D.H."/>
            <person name="Piano F."/>
        </authorList>
    </citation>
    <scope>NUCLEOTIDE SEQUENCE [LARGE SCALE GENOMIC DNA]</scope>
    <source>
        <strain evidence="2">PF1309</strain>
    </source>
</reference>
<protein>
    <recommendedName>
        <fullName evidence="4">Lipoprotein</fullName>
    </recommendedName>
</protein>
<feature type="signal peptide" evidence="1">
    <location>
        <begin position="1"/>
        <end position="24"/>
    </location>
</feature>
<proteinExistence type="predicted"/>
<gene>
    <name evidence="2" type="ORF">WR25_01032</name>
</gene>
<evidence type="ECO:0000313" key="2">
    <source>
        <dbReference type="EMBL" id="PAV64800.1"/>
    </source>
</evidence>
<dbReference type="Proteomes" id="UP000218231">
    <property type="component" value="Unassembled WGS sequence"/>
</dbReference>
<dbReference type="EMBL" id="LIAE01010239">
    <property type="protein sequence ID" value="PAV64800.1"/>
    <property type="molecule type" value="Genomic_DNA"/>
</dbReference>
<keyword evidence="3" id="KW-1185">Reference proteome</keyword>
<name>A0A2A2JT12_9BILA</name>
<sequence>MISINFRLSNRIILIFILLNLVECVPIENKETNDKVQVSGAFLVAGKGEEITQGGVIGNMEDHPIFKTDAFKIAQQFLNRQIEEERKAKLLASA</sequence>
<organism evidence="2 3">
    <name type="scientific">Diploscapter pachys</name>
    <dbReference type="NCBI Taxonomy" id="2018661"/>
    <lineage>
        <taxon>Eukaryota</taxon>
        <taxon>Metazoa</taxon>
        <taxon>Ecdysozoa</taxon>
        <taxon>Nematoda</taxon>
        <taxon>Chromadorea</taxon>
        <taxon>Rhabditida</taxon>
        <taxon>Rhabditina</taxon>
        <taxon>Rhabditomorpha</taxon>
        <taxon>Rhabditoidea</taxon>
        <taxon>Rhabditidae</taxon>
        <taxon>Diploscapter</taxon>
    </lineage>
</organism>
<evidence type="ECO:0000313" key="3">
    <source>
        <dbReference type="Proteomes" id="UP000218231"/>
    </source>
</evidence>
<evidence type="ECO:0008006" key="4">
    <source>
        <dbReference type="Google" id="ProtNLM"/>
    </source>
</evidence>
<dbReference type="AlphaFoldDB" id="A0A2A2JT12"/>